<feature type="domain" description="p-hydroxybenzoic acid efflux pump subunit AaeA-like beta-barrel" evidence="8">
    <location>
        <begin position="187"/>
        <end position="285"/>
    </location>
</feature>
<accession>A0A2T3QJ47</accession>
<dbReference type="Gene3D" id="2.40.30.170">
    <property type="match status" value="1"/>
</dbReference>
<evidence type="ECO:0000256" key="5">
    <source>
        <dbReference type="ARBA" id="ARBA00023136"/>
    </source>
</evidence>
<dbReference type="InterPro" id="IPR058634">
    <property type="entry name" value="AaeA-lik-b-barrel"/>
</dbReference>
<comment type="similarity">
    <text evidence="2">Belongs to the membrane fusion protein (MFP) (TC 8.A.1) family.</text>
</comment>
<dbReference type="PANTHER" id="PTHR30367">
    <property type="entry name" value="P-HYDROXYBENZOIC ACID EFFLUX PUMP SUBUNIT AAEA-RELATED"/>
    <property type="match status" value="1"/>
</dbReference>
<protein>
    <submittedName>
        <fullName evidence="9">Multidrug resistance protein MdtE</fullName>
    </submittedName>
</protein>
<dbReference type="InterPro" id="IPR058624">
    <property type="entry name" value="MdtA-like_HH"/>
</dbReference>
<dbReference type="GO" id="GO:0016020">
    <property type="term" value="C:membrane"/>
    <property type="evidence" value="ECO:0007669"/>
    <property type="project" value="InterPro"/>
</dbReference>
<evidence type="ECO:0000256" key="2">
    <source>
        <dbReference type="ARBA" id="ARBA00009477"/>
    </source>
</evidence>
<dbReference type="RefSeq" id="WP_005306045.1">
    <property type="nucleotide sequence ID" value="NZ_PYOG01000013.1"/>
</dbReference>
<evidence type="ECO:0000256" key="4">
    <source>
        <dbReference type="ARBA" id="ARBA00022989"/>
    </source>
</evidence>
<sequence length="302" mass="33409">MFKRLLITSCFVIIALMTIGWKYQQYLMNPWTRDGLVRAQIVQITPRVTGPIIHLNIKDNSEVKAGQVLFTIDPRTYKTALEKAKGNLDQAKAQLQRAKDEASRGRQLALRQPGAISKITLVQQKNTVTAAKAGVEAAKALYDQSKLDLSFTKVTAPVDGYITNLNLNVGSQVVANQPVVALIDKHSFWIDGFFKETDISDVTTGDKATVTLMAYGDQPLSGNVESIGYGIAHKDGSTGNSLLPNVNPTFQWIRLAQRIPVRIRLDHVPQDIQFRIGSSASIVIHKKHLAQNALLQRIEEVI</sequence>
<evidence type="ECO:0000256" key="3">
    <source>
        <dbReference type="ARBA" id="ARBA00022692"/>
    </source>
</evidence>
<reference evidence="9 10" key="1">
    <citation type="submission" date="2018-06" db="EMBL/GenBank/DDBJ databases">
        <authorList>
            <consortium name="Pathogen Informatics"/>
            <person name="Doyle S."/>
        </authorList>
    </citation>
    <scope>NUCLEOTIDE SEQUENCE [LARGE SCALE GENOMIC DNA]</scope>
    <source>
        <strain evidence="9 10">NCTC11647</strain>
    </source>
</reference>
<dbReference type="Pfam" id="PF25917">
    <property type="entry name" value="BSH_RND"/>
    <property type="match status" value="1"/>
</dbReference>
<dbReference type="InterPro" id="IPR058625">
    <property type="entry name" value="MdtA-like_BSH"/>
</dbReference>
<organism evidence="9 10">
    <name type="scientific">Photobacterium damselae</name>
    <dbReference type="NCBI Taxonomy" id="38293"/>
    <lineage>
        <taxon>Bacteria</taxon>
        <taxon>Pseudomonadati</taxon>
        <taxon>Pseudomonadota</taxon>
        <taxon>Gammaproteobacteria</taxon>
        <taxon>Vibrionales</taxon>
        <taxon>Vibrionaceae</taxon>
        <taxon>Photobacterium</taxon>
    </lineage>
</organism>
<dbReference type="SUPFAM" id="SSF111369">
    <property type="entry name" value="HlyD-like secretion proteins"/>
    <property type="match status" value="1"/>
</dbReference>
<feature type="domain" description="Multidrug resistance protein MdtA-like barrel-sandwich hybrid" evidence="7">
    <location>
        <begin position="41"/>
        <end position="182"/>
    </location>
</feature>
<dbReference type="Proteomes" id="UP000251647">
    <property type="component" value="Unassembled WGS sequence"/>
</dbReference>
<feature type="domain" description="Multidrug resistance protein MdtA-like alpha-helical hairpin" evidence="6">
    <location>
        <begin position="81"/>
        <end position="152"/>
    </location>
</feature>
<keyword evidence="3" id="KW-0812">Transmembrane</keyword>
<keyword evidence="4" id="KW-1133">Transmembrane helix</keyword>
<dbReference type="AlphaFoldDB" id="A0A2T3QJ47"/>
<comment type="subcellular location">
    <subcellularLocation>
        <location evidence="1">Membrane</location>
        <topology evidence="1">Single-pass membrane protein</topology>
    </subcellularLocation>
</comment>
<dbReference type="Pfam" id="PF25963">
    <property type="entry name" value="Beta-barrel_AAEA"/>
    <property type="match status" value="1"/>
</dbReference>
<evidence type="ECO:0000256" key="1">
    <source>
        <dbReference type="ARBA" id="ARBA00004167"/>
    </source>
</evidence>
<dbReference type="InterPro" id="IPR050393">
    <property type="entry name" value="MFP_Efflux_Pump"/>
</dbReference>
<dbReference type="Pfam" id="PF25876">
    <property type="entry name" value="HH_MFP_RND"/>
    <property type="match status" value="1"/>
</dbReference>
<evidence type="ECO:0000259" key="8">
    <source>
        <dbReference type="Pfam" id="PF25963"/>
    </source>
</evidence>
<dbReference type="PANTHER" id="PTHR30367:SF1">
    <property type="entry name" value="MULTIDRUG RESISTANCE PROTEIN MDTN"/>
    <property type="match status" value="1"/>
</dbReference>
<dbReference type="EMBL" id="UATL01000005">
    <property type="protein sequence ID" value="SPY44174.1"/>
    <property type="molecule type" value="Genomic_DNA"/>
</dbReference>
<evidence type="ECO:0000313" key="9">
    <source>
        <dbReference type="EMBL" id="SPY44174.1"/>
    </source>
</evidence>
<dbReference type="GO" id="GO:0022857">
    <property type="term" value="F:transmembrane transporter activity"/>
    <property type="evidence" value="ECO:0007669"/>
    <property type="project" value="InterPro"/>
</dbReference>
<dbReference type="OrthoDB" id="9811754at2"/>
<proteinExistence type="inferred from homology"/>
<name>A0A2T3QJ47_PHODM</name>
<gene>
    <name evidence="9" type="primary">mdtE_2</name>
    <name evidence="9" type="ORF">NCTC11647_03111</name>
</gene>
<evidence type="ECO:0000259" key="7">
    <source>
        <dbReference type="Pfam" id="PF25917"/>
    </source>
</evidence>
<evidence type="ECO:0000313" key="10">
    <source>
        <dbReference type="Proteomes" id="UP000251647"/>
    </source>
</evidence>
<evidence type="ECO:0000259" key="6">
    <source>
        <dbReference type="Pfam" id="PF25876"/>
    </source>
</evidence>
<dbReference type="InterPro" id="IPR006143">
    <property type="entry name" value="RND_pump_MFP"/>
</dbReference>
<keyword evidence="5" id="KW-0472">Membrane</keyword>
<dbReference type="Gene3D" id="2.40.50.100">
    <property type="match status" value="1"/>
</dbReference>
<dbReference type="NCBIfam" id="TIGR01730">
    <property type="entry name" value="RND_mfp"/>
    <property type="match status" value="1"/>
</dbReference>